<feature type="compositionally biased region" description="Polar residues" evidence="1">
    <location>
        <begin position="23"/>
        <end position="32"/>
    </location>
</feature>
<name>A0A7J8B9G1_ROUAE</name>
<dbReference type="AlphaFoldDB" id="A0A7J8B9G1"/>
<sequence>MSLLPLTRPRGHQQWPLPGTRGPSPSVTSPTFLSLPHLRQEPREVSSVGHQPRHPWWLRGGQVCTCFSCEPGPCLRAAPLPTGRCEYRRGQNPELGISQRSSFYRDNCHLRHFGTETVAVSGGCERWL</sequence>
<protein>
    <submittedName>
        <fullName evidence="2">Uncharacterized protein</fullName>
    </submittedName>
</protein>
<gene>
    <name evidence="2" type="ORF">HJG63_009897</name>
</gene>
<evidence type="ECO:0000313" key="2">
    <source>
        <dbReference type="EMBL" id="KAF6395334.1"/>
    </source>
</evidence>
<feature type="region of interest" description="Disordered" evidence="1">
    <location>
        <begin position="1"/>
        <end position="51"/>
    </location>
</feature>
<proteinExistence type="predicted"/>
<reference evidence="2 3" key="1">
    <citation type="journal article" date="2020" name="Nature">
        <title>Six reference-quality genomes reveal evolution of bat adaptations.</title>
        <authorList>
            <person name="Jebb D."/>
            <person name="Huang Z."/>
            <person name="Pippel M."/>
            <person name="Hughes G.M."/>
            <person name="Lavrichenko K."/>
            <person name="Devanna P."/>
            <person name="Winkler S."/>
            <person name="Jermiin L.S."/>
            <person name="Skirmuntt E.C."/>
            <person name="Katzourakis A."/>
            <person name="Burkitt-Gray L."/>
            <person name="Ray D.A."/>
            <person name="Sullivan K.A.M."/>
            <person name="Roscito J.G."/>
            <person name="Kirilenko B.M."/>
            <person name="Davalos L.M."/>
            <person name="Corthals A.P."/>
            <person name="Power M.L."/>
            <person name="Jones G."/>
            <person name="Ransome R.D."/>
            <person name="Dechmann D.K.N."/>
            <person name="Locatelli A.G."/>
            <person name="Puechmaille S.J."/>
            <person name="Fedrigo O."/>
            <person name="Jarvis E.D."/>
            <person name="Hiller M."/>
            <person name="Vernes S.C."/>
            <person name="Myers E.W."/>
            <person name="Teeling E.C."/>
        </authorList>
    </citation>
    <scope>NUCLEOTIDE SEQUENCE [LARGE SCALE GENOMIC DNA]</scope>
    <source>
        <strain evidence="2">MRouAeg1</strain>
        <tissue evidence="2">Muscle</tissue>
    </source>
</reference>
<keyword evidence="3" id="KW-1185">Reference proteome</keyword>
<dbReference type="EMBL" id="JACASE010000018">
    <property type="protein sequence ID" value="KAF6395334.1"/>
    <property type="molecule type" value="Genomic_DNA"/>
</dbReference>
<organism evidence="2 3">
    <name type="scientific">Rousettus aegyptiacus</name>
    <name type="common">Egyptian fruit bat</name>
    <name type="synonym">Pteropus aegyptiacus</name>
    <dbReference type="NCBI Taxonomy" id="9407"/>
    <lineage>
        <taxon>Eukaryota</taxon>
        <taxon>Metazoa</taxon>
        <taxon>Chordata</taxon>
        <taxon>Craniata</taxon>
        <taxon>Vertebrata</taxon>
        <taxon>Euteleostomi</taxon>
        <taxon>Mammalia</taxon>
        <taxon>Eutheria</taxon>
        <taxon>Laurasiatheria</taxon>
        <taxon>Chiroptera</taxon>
        <taxon>Yinpterochiroptera</taxon>
        <taxon>Pteropodoidea</taxon>
        <taxon>Pteropodidae</taxon>
        <taxon>Rousettinae</taxon>
        <taxon>Rousettus</taxon>
    </lineage>
</organism>
<comment type="caution">
    <text evidence="2">The sequence shown here is derived from an EMBL/GenBank/DDBJ whole genome shotgun (WGS) entry which is preliminary data.</text>
</comment>
<evidence type="ECO:0000313" key="3">
    <source>
        <dbReference type="Proteomes" id="UP000593571"/>
    </source>
</evidence>
<dbReference type="Proteomes" id="UP000593571">
    <property type="component" value="Unassembled WGS sequence"/>
</dbReference>
<accession>A0A7J8B9G1</accession>
<evidence type="ECO:0000256" key="1">
    <source>
        <dbReference type="SAM" id="MobiDB-lite"/>
    </source>
</evidence>